<dbReference type="RefSeq" id="WP_008063553.1">
    <property type="nucleotide sequence ID" value="NZ_AFHG01000057.1"/>
</dbReference>
<protein>
    <recommendedName>
        <fullName evidence="6 19">Adenosylcobinamide-GDP ribazoletransferase</fullName>
        <ecNumber evidence="5 19">2.7.8.26</ecNumber>
    </recommendedName>
    <alternativeName>
        <fullName evidence="16 19">Cobalamin synthase</fullName>
    </alternativeName>
    <alternativeName>
        <fullName evidence="15 19">Cobalamin-5'-phosphate synthase</fullName>
    </alternativeName>
</protein>
<dbReference type="PANTHER" id="PTHR34148:SF1">
    <property type="entry name" value="ADENOSYLCOBINAMIDE-GDP RIBAZOLETRANSFERASE"/>
    <property type="match status" value="1"/>
</dbReference>
<dbReference type="OrthoDB" id="9794626at2"/>
<keyword evidence="8 19" id="KW-0169">Cobalamin biosynthesis</keyword>
<dbReference type="EMBL" id="AFHG01000057">
    <property type="protein sequence ID" value="EGK70360.1"/>
    <property type="molecule type" value="Genomic_DNA"/>
</dbReference>
<dbReference type="eggNOG" id="COG0368">
    <property type="taxonomic scope" value="Bacteria"/>
</dbReference>
<keyword evidence="21" id="KW-1185">Reference proteome</keyword>
<keyword evidence="13 19" id="KW-0472">Membrane</keyword>
<dbReference type="InterPro" id="IPR003805">
    <property type="entry name" value="CobS"/>
</dbReference>
<evidence type="ECO:0000256" key="1">
    <source>
        <dbReference type="ARBA" id="ARBA00001946"/>
    </source>
</evidence>
<evidence type="ECO:0000256" key="16">
    <source>
        <dbReference type="ARBA" id="ARBA00032853"/>
    </source>
</evidence>
<comment type="catalytic activity">
    <reaction evidence="17 19">
        <text>alpha-ribazole + adenosylcob(III)inamide-GDP = adenosylcob(III)alamin + GMP + H(+)</text>
        <dbReference type="Rhea" id="RHEA:16049"/>
        <dbReference type="ChEBI" id="CHEBI:10329"/>
        <dbReference type="ChEBI" id="CHEBI:15378"/>
        <dbReference type="ChEBI" id="CHEBI:18408"/>
        <dbReference type="ChEBI" id="CHEBI:58115"/>
        <dbReference type="ChEBI" id="CHEBI:60487"/>
        <dbReference type="EC" id="2.7.8.26"/>
    </reaction>
</comment>
<evidence type="ECO:0000256" key="9">
    <source>
        <dbReference type="ARBA" id="ARBA00022679"/>
    </source>
</evidence>
<sequence>MIRRELELFFNALRFFTRLPVPAWVSWSNELMNASARWFPAVGWIVGAAGAAVLWMAGQALPAALAAVLSTAATIRLTGAFHEDGWGDVCDGFGGGWSREQILTIMKDSRIGAYGAIGIVLMLAAKLAALSSLSLMSAAVALLVAHPLSRLCATALIYTMAYARDDDPDGVSRAKPLAVKLSGGGMLWAALCGLAPLALLAPVQIAWVAGLAVLVTISAARHFRRRIGGYTGDCLGAVQQLTELAVYVALSVQV</sequence>
<comment type="cofactor">
    <cofactor evidence="1 19">
        <name>Mg(2+)</name>
        <dbReference type="ChEBI" id="CHEBI:18420"/>
    </cofactor>
</comment>
<evidence type="ECO:0000256" key="19">
    <source>
        <dbReference type="HAMAP-Rule" id="MF_00719"/>
    </source>
</evidence>
<evidence type="ECO:0000256" key="4">
    <source>
        <dbReference type="ARBA" id="ARBA00010561"/>
    </source>
</evidence>
<dbReference type="STRING" id="1000565.METUNv1_03265"/>
<feature type="transmembrane region" description="Helical" evidence="19">
    <location>
        <begin position="205"/>
        <end position="223"/>
    </location>
</feature>
<proteinExistence type="inferred from homology"/>
<keyword evidence="11 19" id="KW-0460">Magnesium</keyword>
<evidence type="ECO:0000256" key="17">
    <source>
        <dbReference type="ARBA" id="ARBA00048623"/>
    </source>
</evidence>
<evidence type="ECO:0000256" key="3">
    <source>
        <dbReference type="ARBA" id="ARBA00004663"/>
    </source>
</evidence>
<dbReference type="EC" id="2.7.8.26" evidence="5 19"/>
<evidence type="ECO:0000256" key="15">
    <source>
        <dbReference type="ARBA" id="ARBA00032605"/>
    </source>
</evidence>
<evidence type="ECO:0000256" key="8">
    <source>
        <dbReference type="ARBA" id="ARBA00022573"/>
    </source>
</evidence>
<dbReference type="GO" id="GO:0051073">
    <property type="term" value="F:adenosylcobinamide-GDP ribazoletransferase activity"/>
    <property type="evidence" value="ECO:0007669"/>
    <property type="project" value="UniProtKB-UniRule"/>
</dbReference>
<evidence type="ECO:0000256" key="6">
    <source>
        <dbReference type="ARBA" id="ARBA00015850"/>
    </source>
</evidence>
<evidence type="ECO:0000256" key="13">
    <source>
        <dbReference type="ARBA" id="ARBA00023136"/>
    </source>
</evidence>
<dbReference type="NCBIfam" id="TIGR00317">
    <property type="entry name" value="cobS"/>
    <property type="match status" value="1"/>
</dbReference>
<evidence type="ECO:0000313" key="20">
    <source>
        <dbReference type="EMBL" id="EGK70360.1"/>
    </source>
</evidence>
<comment type="similarity">
    <text evidence="4 19">Belongs to the CobS family.</text>
</comment>
<evidence type="ECO:0000256" key="11">
    <source>
        <dbReference type="ARBA" id="ARBA00022842"/>
    </source>
</evidence>
<comment type="caution">
    <text evidence="20">The sequence shown here is derived from an EMBL/GenBank/DDBJ whole genome shotgun (WGS) entry which is preliminary data.</text>
</comment>
<evidence type="ECO:0000256" key="10">
    <source>
        <dbReference type="ARBA" id="ARBA00022692"/>
    </source>
</evidence>
<dbReference type="HAMAP" id="MF_00719">
    <property type="entry name" value="CobS"/>
    <property type="match status" value="1"/>
</dbReference>
<dbReference type="GO" id="GO:0005886">
    <property type="term" value="C:plasma membrane"/>
    <property type="evidence" value="ECO:0007669"/>
    <property type="project" value="UniProtKB-SubCell"/>
</dbReference>
<evidence type="ECO:0000256" key="2">
    <source>
        <dbReference type="ARBA" id="ARBA00004651"/>
    </source>
</evidence>
<dbReference type="AlphaFoldDB" id="F5RGG8"/>
<comment type="catalytic activity">
    <reaction evidence="18 19">
        <text>alpha-ribazole 5'-phosphate + adenosylcob(III)inamide-GDP = adenosylcob(III)alamin 5'-phosphate + GMP + H(+)</text>
        <dbReference type="Rhea" id="RHEA:23560"/>
        <dbReference type="ChEBI" id="CHEBI:15378"/>
        <dbReference type="ChEBI" id="CHEBI:57918"/>
        <dbReference type="ChEBI" id="CHEBI:58115"/>
        <dbReference type="ChEBI" id="CHEBI:60487"/>
        <dbReference type="ChEBI" id="CHEBI:60493"/>
        <dbReference type="EC" id="2.7.8.26"/>
    </reaction>
</comment>
<accession>F5RGG8</accession>
<gene>
    <name evidence="19" type="primary">cobS</name>
    <name evidence="20" type="ORF">METUNv1_03265</name>
</gene>
<dbReference type="UniPathway" id="UPA00148">
    <property type="reaction ID" value="UER00238"/>
</dbReference>
<evidence type="ECO:0000256" key="12">
    <source>
        <dbReference type="ARBA" id="ARBA00022989"/>
    </source>
</evidence>
<dbReference type="Proteomes" id="UP000005019">
    <property type="component" value="Unassembled WGS sequence"/>
</dbReference>
<keyword evidence="10 19" id="KW-0812">Transmembrane</keyword>
<evidence type="ECO:0000256" key="18">
    <source>
        <dbReference type="ARBA" id="ARBA00049504"/>
    </source>
</evidence>
<dbReference type="NCBIfam" id="NF001277">
    <property type="entry name" value="PRK00235.1-3"/>
    <property type="match status" value="1"/>
</dbReference>
<name>F5RGG8_METUF</name>
<comment type="function">
    <text evidence="14 19">Joins adenosylcobinamide-GDP and alpha-ribazole to generate adenosylcobalamin (Ado-cobalamin). Also synthesizes adenosylcobalamin 5'-phosphate from adenosylcobinamide-GDP and alpha-ribazole 5'-phosphate.</text>
</comment>
<evidence type="ECO:0000313" key="21">
    <source>
        <dbReference type="Proteomes" id="UP000005019"/>
    </source>
</evidence>
<organism evidence="20 21">
    <name type="scientific">Methyloversatilis universalis (strain ATCC BAA-1314 / DSM 25237 / JCM 13912 / CCUG 52030 / FAM5)</name>
    <dbReference type="NCBI Taxonomy" id="1000565"/>
    <lineage>
        <taxon>Bacteria</taxon>
        <taxon>Pseudomonadati</taxon>
        <taxon>Pseudomonadota</taxon>
        <taxon>Betaproteobacteria</taxon>
        <taxon>Nitrosomonadales</taxon>
        <taxon>Sterolibacteriaceae</taxon>
        <taxon>Methyloversatilis</taxon>
    </lineage>
</organism>
<evidence type="ECO:0000256" key="5">
    <source>
        <dbReference type="ARBA" id="ARBA00013200"/>
    </source>
</evidence>
<dbReference type="Pfam" id="PF02654">
    <property type="entry name" value="CobS"/>
    <property type="match status" value="1"/>
</dbReference>
<feature type="transmembrane region" description="Helical" evidence="19">
    <location>
        <begin position="135"/>
        <end position="158"/>
    </location>
</feature>
<evidence type="ECO:0000256" key="14">
    <source>
        <dbReference type="ARBA" id="ARBA00025228"/>
    </source>
</evidence>
<dbReference type="PANTHER" id="PTHR34148">
    <property type="entry name" value="ADENOSYLCOBINAMIDE-GDP RIBAZOLETRANSFERASE"/>
    <property type="match status" value="1"/>
</dbReference>
<comment type="pathway">
    <text evidence="3 19">Cofactor biosynthesis; adenosylcobalamin biosynthesis; adenosylcobalamin from cob(II)yrinate a,c-diamide: step 7/7.</text>
</comment>
<dbReference type="GO" id="GO:0009236">
    <property type="term" value="P:cobalamin biosynthetic process"/>
    <property type="evidence" value="ECO:0007669"/>
    <property type="project" value="UniProtKB-UniRule"/>
</dbReference>
<reference evidence="20 21" key="1">
    <citation type="journal article" date="2011" name="J. Bacteriol.">
        <title>Genome sequence of Methyloversatilis universalis FAM5T, a methylotrophic representative of the order Rhodocyclales.</title>
        <authorList>
            <person name="Kittichotirat W."/>
            <person name="Good N.M."/>
            <person name="Hall R."/>
            <person name="Bringel F."/>
            <person name="Lajus A."/>
            <person name="Medigue C."/>
            <person name="Smalley N.E."/>
            <person name="Beck D."/>
            <person name="Bumgarner R."/>
            <person name="Vuilleumier S."/>
            <person name="Kalyuzhnaya M.G."/>
        </authorList>
    </citation>
    <scope>NUCLEOTIDE SEQUENCE [LARGE SCALE GENOMIC DNA]</scope>
    <source>
        <strain evidence="21">ATCC BAA-1314 / JCM 13912 / FAM5</strain>
    </source>
</reference>
<keyword evidence="12 19" id="KW-1133">Transmembrane helix</keyword>
<keyword evidence="7 19" id="KW-1003">Cell membrane</keyword>
<evidence type="ECO:0000256" key="7">
    <source>
        <dbReference type="ARBA" id="ARBA00022475"/>
    </source>
</evidence>
<keyword evidence="9 19" id="KW-0808">Transferase</keyword>
<feature type="transmembrane region" description="Helical" evidence="19">
    <location>
        <begin position="111"/>
        <end position="129"/>
    </location>
</feature>
<dbReference type="GO" id="GO:0008818">
    <property type="term" value="F:cobalamin 5'-phosphate synthase activity"/>
    <property type="evidence" value="ECO:0007669"/>
    <property type="project" value="UniProtKB-UniRule"/>
</dbReference>
<feature type="transmembrane region" description="Helical" evidence="19">
    <location>
        <begin position="38"/>
        <end position="57"/>
    </location>
</feature>
<comment type="subcellular location">
    <subcellularLocation>
        <location evidence="2 19">Cell membrane</location>
        <topology evidence="2 19">Multi-pass membrane protein</topology>
    </subcellularLocation>
</comment>